<reference evidence="2" key="1">
    <citation type="submission" date="2019-04" db="EMBL/GenBank/DDBJ databases">
        <authorList>
            <consortium name="Pathogen Informatics"/>
        </authorList>
    </citation>
    <scope>NUCLEOTIDE SEQUENCE</scope>
    <source>
        <strain evidence="8">GPSC13</strain>
        <strain evidence="6">GPSC22</strain>
        <strain evidence="7">GPSC53</strain>
        <strain evidence="2">GPSC58</strain>
    </source>
</reference>
<dbReference type="EMBL" id="CAATGQ010000001">
    <property type="protein sequence ID" value="VNP59159.1"/>
    <property type="molecule type" value="Genomic_DNA"/>
</dbReference>
<dbReference type="EMBL" id="CAATFR010000003">
    <property type="protein sequence ID" value="VNP04462.1"/>
    <property type="molecule type" value="Genomic_DNA"/>
</dbReference>
<dbReference type="EMBL" id="CAATHE010000011">
    <property type="protein sequence ID" value="VNQ05046.1"/>
    <property type="molecule type" value="Genomic_DNA"/>
</dbReference>
<evidence type="ECO:0000313" key="2">
    <source>
        <dbReference type="EMBL" id="VNO64551.1"/>
    </source>
</evidence>
<name>A0A6G2DGN9_STREE</name>
<proteinExistence type="predicted"/>
<organism evidence="1 11">
    <name type="scientific">Streptococcus pneumoniae</name>
    <dbReference type="NCBI Taxonomy" id="1313"/>
    <lineage>
        <taxon>Bacteria</taxon>
        <taxon>Bacillati</taxon>
        <taxon>Bacillota</taxon>
        <taxon>Bacilli</taxon>
        <taxon>Lactobacillales</taxon>
        <taxon>Streptococcaceae</taxon>
        <taxon>Streptococcus</taxon>
    </lineage>
</organism>
<dbReference type="EMBL" id="WNHQ01001832">
    <property type="protein sequence ID" value="MTV75151.1"/>
    <property type="molecule type" value="Genomic_DNA"/>
</dbReference>
<dbReference type="AlphaFoldDB" id="A0A6G2DGN9"/>
<evidence type="ECO:0000313" key="4">
    <source>
        <dbReference type="EMBL" id="VNP16946.1"/>
    </source>
</evidence>
<evidence type="ECO:0000313" key="10">
    <source>
        <dbReference type="EMBL" id="VNQ73052.1"/>
    </source>
</evidence>
<protein>
    <submittedName>
        <fullName evidence="2">MFS transporter</fullName>
    </submittedName>
</protein>
<dbReference type="EMBL" id="CAATHN010000011">
    <property type="protein sequence ID" value="VNQ16515.1"/>
    <property type="molecule type" value="Genomic_DNA"/>
</dbReference>
<evidence type="ECO:0000313" key="3">
    <source>
        <dbReference type="EMBL" id="VNP04462.1"/>
    </source>
</evidence>
<dbReference type="EMBL" id="CAATFD010000002">
    <property type="protein sequence ID" value="VNO64551.1"/>
    <property type="molecule type" value="Genomic_DNA"/>
</dbReference>
<evidence type="ECO:0000313" key="7">
    <source>
        <dbReference type="EMBL" id="VNP59159.1"/>
    </source>
</evidence>
<dbReference type="EMBL" id="CAATII010000010">
    <property type="protein sequence ID" value="VNQ73052.1"/>
    <property type="molecule type" value="Genomic_DNA"/>
</dbReference>
<evidence type="ECO:0000313" key="5">
    <source>
        <dbReference type="EMBL" id="VNP35190.1"/>
    </source>
</evidence>
<evidence type="ECO:0000313" key="11">
    <source>
        <dbReference type="Proteomes" id="UP000483094"/>
    </source>
</evidence>
<evidence type="ECO:0000313" key="9">
    <source>
        <dbReference type="EMBL" id="VNQ16515.1"/>
    </source>
</evidence>
<sequence>MSYFAGAMISPLYVRIIGDDMTDAMGVRQATAGVVNILSNLIGGVLIGGHQSSDVCRFECFDLSFCTVGCGVYSYFFERY</sequence>
<dbReference type="Proteomes" id="UP000483094">
    <property type="component" value="Unassembled WGS sequence"/>
</dbReference>
<dbReference type="EMBL" id="CAATGF010000001">
    <property type="protein sequence ID" value="VNP35190.1"/>
    <property type="molecule type" value="Genomic_DNA"/>
</dbReference>
<dbReference type="EMBL" id="CAATFW010000002">
    <property type="protein sequence ID" value="VNP16946.1"/>
    <property type="molecule type" value="Genomic_DNA"/>
</dbReference>
<evidence type="ECO:0000313" key="1">
    <source>
        <dbReference type="EMBL" id="MTV75151.1"/>
    </source>
</evidence>
<evidence type="ECO:0000313" key="6">
    <source>
        <dbReference type="EMBL" id="VNP38680.1"/>
    </source>
</evidence>
<gene>
    <name evidence="1" type="ORF">GM540_14500</name>
    <name evidence="8" type="ORF">SAMEA2341556_01627</name>
    <name evidence="10" type="ORF">SAMEA2627245_01766</name>
    <name evidence="2" type="ORF">SAMEA3172907_00481</name>
    <name evidence="3" type="ORF">SAMEA3172908_00607</name>
    <name evidence="9" type="ORF">SAMEA3208859_01329</name>
    <name evidence="5" type="ORF">SAMEA3309548_00285</name>
    <name evidence="6" type="ORF">SAMEA3353493_01406</name>
    <name evidence="4" type="ORF">SAMEA3381410_00551</name>
    <name evidence="7" type="ORF">SAMEA3381411_00272</name>
</gene>
<accession>A0A6G2DGN9</accession>
<evidence type="ECO:0000313" key="8">
    <source>
        <dbReference type="EMBL" id="VNQ05046.1"/>
    </source>
</evidence>
<dbReference type="EMBL" id="CAATGE010000003">
    <property type="protein sequence ID" value="VNP38680.1"/>
    <property type="molecule type" value="Genomic_DNA"/>
</dbReference>
<dbReference type="RefSeq" id="WP_228113067.1">
    <property type="nucleotide sequence ID" value="NZ_FCYY01000002.1"/>
</dbReference>
<reference evidence="1 11" key="2">
    <citation type="submission" date="2019-11" db="EMBL/GenBank/DDBJ databases">
        <title>Growth characteristics of pneumococcus vary with the chemical composition of the capsule and with environmental conditions.</title>
        <authorList>
            <person name="Tothpal A."/>
            <person name="Desobry K."/>
            <person name="Joshi S."/>
            <person name="Wyllie A.L."/>
            <person name="Weinberger D.M."/>
        </authorList>
    </citation>
    <scope>NUCLEOTIDE SEQUENCE [LARGE SCALE GENOMIC DNA]</scope>
    <source>
        <strain evidence="1">Pnumococcus19F</strain>
        <strain evidence="11">pnumococcus19F</strain>
    </source>
</reference>